<feature type="transmembrane region" description="Helical" evidence="5">
    <location>
        <begin position="206"/>
        <end position="226"/>
    </location>
</feature>
<feature type="transmembrane region" description="Helical" evidence="5">
    <location>
        <begin position="265"/>
        <end position="290"/>
    </location>
</feature>
<comment type="caution">
    <text evidence="7">The sequence shown here is derived from an EMBL/GenBank/DDBJ whole genome shotgun (WGS) entry which is preliminary data.</text>
</comment>
<dbReference type="AlphaFoldDB" id="A0AAE3JEG0"/>
<name>A0AAE3JEG0_9FIRM</name>
<proteinExistence type="predicted"/>
<feature type="transmembrane region" description="Helical" evidence="5">
    <location>
        <begin position="65"/>
        <end position="81"/>
    </location>
</feature>
<dbReference type="EMBL" id="JAJEQR010000008">
    <property type="protein sequence ID" value="MCC2230138.1"/>
    <property type="molecule type" value="Genomic_DNA"/>
</dbReference>
<evidence type="ECO:0000256" key="4">
    <source>
        <dbReference type="ARBA" id="ARBA00023136"/>
    </source>
</evidence>
<gene>
    <name evidence="7" type="ORF">LKD81_03865</name>
</gene>
<sequence length="520" mass="58078">MTTIRKLWKENICYKALLLILLLLMLVPYLHQELAPLAKIFLIWGYGYIIYDFVTGRTLWKRRSLFLLLGFCACYAVTIFLNRETAFTTNLKALLYMAMFFILLCGSRRTEQNKETDRGEMLRREITILTRTMLVVTFLLSLVCLMTFLLNLSGQYPLADGSLAYLGMIDGRLWGLYNANTGGALNAISVVTILFALQVQKDTGRAFWKAFYLISLVVHVSCLSLSGSRTALLALLAVLSIAVYLWMPMEHWVKRKRKPGRVRLFLLRVLAAIIIFMAGYAVCALTGALFHTIPRGEVQRITITREYREENAAAETNAQESANGKIDEGMETGAAGSAGDIIAEAPSENTETEVPSGEITSPVRTDGGVLTGRPILWRAGLQTFEKHPLFGVTREKLVPATVPELSNPAWEPDLTAGGVHNGYLTVLICSGITGTACLLAYVVVNVWNFRKAAAAKKQRKPKKDSIPTLRKGAIALLLLFLIMELMEARVLYQINFFLFLFWLIVGYLTAEGEDAYEKNL</sequence>
<keyword evidence="4 5" id="KW-0472">Membrane</keyword>
<feature type="transmembrane region" description="Helical" evidence="5">
    <location>
        <begin position="468"/>
        <end position="486"/>
    </location>
</feature>
<dbReference type="InterPro" id="IPR007016">
    <property type="entry name" value="O-antigen_ligase-rel_domated"/>
</dbReference>
<reference evidence="7" key="1">
    <citation type="submission" date="2021-10" db="EMBL/GenBank/DDBJ databases">
        <title>Anaerobic single-cell dispensing facilitates the cultivation of human gut bacteria.</title>
        <authorList>
            <person name="Afrizal A."/>
        </authorList>
    </citation>
    <scope>NUCLEOTIDE SEQUENCE</scope>
    <source>
        <strain evidence="7">CLA-AA-H215</strain>
    </source>
</reference>
<feature type="transmembrane region" description="Helical" evidence="5">
    <location>
        <begin position="12"/>
        <end position="30"/>
    </location>
</feature>
<feature type="transmembrane region" description="Helical" evidence="5">
    <location>
        <begin position="174"/>
        <end position="197"/>
    </location>
</feature>
<protein>
    <submittedName>
        <fullName evidence="7">O-antigen ligase family protein</fullName>
    </submittedName>
</protein>
<feature type="transmembrane region" description="Helical" evidence="5">
    <location>
        <begin position="423"/>
        <end position="447"/>
    </location>
</feature>
<dbReference type="InterPro" id="IPR051533">
    <property type="entry name" value="WaaL-like"/>
</dbReference>
<feature type="transmembrane region" description="Helical" evidence="5">
    <location>
        <begin position="232"/>
        <end position="253"/>
    </location>
</feature>
<keyword evidence="3 5" id="KW-1133">Transmembrane helix</keyword>
<evidence type="ECO:0000256" key="1">
    <source>
        <dbReference type="ARBA" id="ARBA00004141"/>
    </source>
</evidence>
<accession>A0AAE3JEG0</accession>
<evidence type="ECO:0000259" key="6">
    <source>
        <dbReference type="Pfam" id="PF04932"/>
    </source>
</evidence>
<dbReference type="PANTHER" id="PTHR37422">
    <property type="entry name" value="TEICHURONIC ACID BIOSYNTHESIS PROTEIN TUAE"/>
    <property type="match status" value="1"/>
</dbReference>
<evidence type="ECO:0000256" key="2">
    <source>
        <dbReference type="ARBA" id="ARBA00022692"/>
    </source>
</evidence>
<keyword evidence="8" id="KW-1185">Reference proteome</keyword>
<evidence type="ECO:0000313" key="7">
    <source>
        <dbReference type="EMBL" id="MCC2230138.1"/>
    </source>
</evidence>
<feature type="transmembrane region" description="Helical" evidence="5">
    <location>
        <begin position="492"/>
        <end position="510"/>
    </location>
</feature>
<dbReference type="PANTHER" id="PTHR37422:SF13">
    <property type="entry name" value="LIPOPOLYSACCHARIDE BIOSYNTHESIS PROTEIN PA4999-RELATED"/>
    <property type="match status" value="1"/>
</dbReference>
<feature type="transmembrane region" description="Helical" evidence="5">
    <location>
        <begin position="36"/>
        <end position="53"/>
    </location>
</feature>
<evidence type="ECO:0000256" key="5">
    <source>
        <dbReference type="SAM" id="Phobius"/>
    </source>
</evidence>
<dbReference type="Proteomes" id="UP001198182">
    <property type="component" value="Unassembled WGS sequence"/>
</dbReference>
<organism evidence="7 8">
    <name type="scientific">Hominifimenecus microfluidus</name>
    <dbReference type="NCBI Taxonomy" id="2885348"/>
    <lineage>
        <taxon>Bacteria</taxon>
        <taxon>Bacillati</taxon>
        <taxon>Bacillota</taxon>
        <taxon>Clostridia</taxon>
        <taxon>Lachnospirales</taxon>
        <taxon>Lachnospiraceae</taxon>
        <taxon>Hominifimenecus</taxon>
    </lineage>
</organism>
<dbReference type="GO" id="GO:0016874">
    <property type="term" value="F:ligase activity"/>
    <property type="evidence" value="ECO:0007669"/>
    <property type="project" value="UniProtKB-KW"/>
</dbReference>
<feature type="transmembrane region" description="Helical" evidence="5">
    <location>
        <begin position="87"/>
        <end position="107"/>
    </location>
</feature>
<comment type="subcellular location">
    <subcellularLocation>
        <location evidence="1">Membrane</location>
        <topology evidence="1">Multi-pass membrane protein</topology>
    </subcellularLocation>
</comment>
<keyword evidence="2 5" id="KW-0812">Transmembrane</keyword>
<feature type="transmembrane region" description="Helical" evidence="5">
    <location>
        <begin position="128"/>
        <end position="154"/>
    </location>
</feature>
<dbReference type="RefSeq" id="WP_308452848.1">
    <property type="nucleotide sequence ID" value="NZ_JAJEQR010000008.1"/>
</dbReference>
<dbReference type="GO" id="GO:0016020">
    <property type="term" value="C:membrane"/>
    <property type="evidence" value="ECO:0007669"/>
    <property type="project" value="UniProtKB-SubCell"/>
</dbReference>
<evidence type="ECO:0000256" key="3">
    <source>
        <dbReference type="ARBA" id="ARBA00022989"/>
    </source>
</evidence>
<evidence type="ECO:0000313" key="8">
    <source>
        <dbReference type="Proteomes" id="UP001198182"/>
    </source>
</evidence>
<keyword evidence="7" id="KW-0436">Ligase</keyword>
<feature type="domain" description="O-antigen ligase-related" evidence="6">
    <location>
        <begin position="216"/>
        <end position="439"/>
    </location>
</feature>
<dbReference type="Pfam" id="PF04932">
    <property type="entry name" value="Wzy_C"/>
    <property type="match status" value="1"/>
</dbReference>